<evidence type="ECO:0000313" key="2">
    <source>
        <dbReference type="Proteomes" id="UP001140817"/>
    </source>
</evidence>
<sequence>MYKLCKRVIETKNYDSKEIMLKMLNTFWIDRCLTEQEYNELKGMLELT</sequence>
<reference evidence="1" key="1">
    <citation type="submission" date="2022-07" db="EMBL/GenBank/DDBJ databases">
        <title>Enhanced cultured diversity of the mouse gut microbiota enables custom-made synthetic communities.</title>
        <authorList>
            <person name="Afrizal A."/>
        </authorList>
    </citation>
    <scope>NUCLEOTIDE SEQUENCE</scope>
    <source>
        <strain evidence="1">DSM 29186</strain>
    </source>
</reference>
<evidence type="ECO:0008006" key="3">
    <source>
        <dbReference type="Google" id="ProtNLM"/>
    </source>
</evidence>
<keyword evidence="2" id="KW-1185">Reference proteome</keyword>
<protein>
    <recommendedName>
        <fullName evidence="3">XkdX family protein</fullName>
    </recommendedName>
</protein>
<accession>A0A9X2M9D4</accession>
<dbReference type="RefSeq" id="WP_257560152.1">
    <property type="nucleotide sequence ID" value="NZ_JANKBY010000030.1"/>
</dbReference>
<evidence type="ECO:0000313" key="1">
    <source>
        <dbReference type="EMBL" id="MCR1822008.1"/>
    </source>
</evidence>
<organism evidence="1 2">
    <name type="scientific">Terrisporobacter muris</name>
    <dbReference type="NCBI Taxonomy" id="2963284"/>
    <lineage>
        <taxon>Bacteria</taxon>
        <taxon>Bacillati</taxon>
        <taxon>Bacillota</taxon>
        <taxon>Clostridia</taxon>
        <taxon>Peptostreptococcales</taxon>
        <taxon>Peptostreptococcaceae</taxon>
        <taxon>Terrisporobacter</taxon>
    </lineage>
</organism>
<gene>
    <name evidence="1" type="ORF">NSA58_04335</name>
</gene>
<comment type="caution">
    <text evidence="1">The sequence shown here is derived from an EMBL/GenBank/DDBJ whole genome shotgun (WGS) entry which is preliminary data.</text>
</comment>
<name>A0A9X2M9D4_9FIRM</name>
<dbReference type="Proteomes" id="UP001140817">
    <property type="component" value="Unassembled WGS sequence"/>
</dbReference>
<proteinExistence type="predicted"/>
<dbReference type="AlphaFoldDB" id="A0A9X2M9D4"/>
<dbReference type="EMBL" id="JANKBY010000030">
    <property type="protein sequence ID" value="MCR1822008.1"/>
    <property type="molecule type" value="Genomic_DNA"/>
</dbReference>